<dbReference type="AlphaFoldDB" id="A0AA40GD03"/>
<comment type="caution">
    <text evidence="2">The sequence shown here is derived from an EMBL/GenBank/DDBJ whole genome shotgun (WGS) entry which is preliminary data.</text>
</comment>
<proteinExistence type="predicted"/>
<dbReference type="EMBL" id="JAHYIQ010000001">
    <property type="protein sequence ID" value="KAK1135548.1"/>
    <property type="molecule type" value="Genomic_DNA"/>
</dbReference>
<protein>
    <submittedName>
        <fullName evidence="2">Uncharacterized protein</fullName>
    </submittedName>
</protein>
<evidence type="ECO:0000313" key="2">
    <source>
        <dbReference type="EMBL" id="KAK1135548.1"/>
    </source>
</evidence>
<keyword evidence="3" id="KW-1185">Reference proteome</keyword>
<feature type="compositionally biased region" description="Polar residues" evidence="1">
    <location>
        <begin position="33"/>
        <end position="42"/>
    </location>
</feature>
<gene>
    <name evidence="2" type="ORF">K0M31_000134</name>
</gene>
<feature type="region of interest" description="Disordered" evidence="1">
    <location>
        <begin position="33"/>
        <end position="54"/>
    </location>
</feature>
<organism evidence="2 3">
    <name type="scientific">Melipona bicolor</name>
    <dbReference type="NCBI Taxonomy" id="60889"/>
    <lineage>
        <taxon>Eukaryota</taxon>
        <taxon>Metazoa</taxon>
        <taxon>Ecdysozoa</taxon>
        <taxon>Arthropoda</taxon>
        <taxon>Hexapoda</taxon>
        <taxon>Insecta</taxon>
        <taxon>Pterygota</taxon>
        <taxon>Neoptera</taxon>
        <taxon>Endopterygota</taxon>
        <taxon>Hymenoptera</taxon>
        <taxon>Apocrita</taxon>
        <taxon>Aculeata</taxon>
        <taxon>Apoidea</taxon>
        <taxon>Anthophila</taxon>
        <taxon>Apidae</taxon>
        <taxon>Melipona</taxon>
    </lineage>
</organism>
<feature type="compositionally biased region" description="Basic and acidic residues" evidence="1">
    <location>
        <begin position="44"/>
        <end position="54"/>
    </location>
</feature>
<evidence type="ECO:0000313" key="3">
    <source>
        <dbReference type="Proteomes" id="UP001177670"/>
    </source>
</evidence>
<sequence length="54" mass="5636">MCVTATPLSAKKILKDSARHPARTSIATNVQVQGLTGGTNNAGDADRTQHTSIM</sequence>
<reference evidence="2" key="1">
    <citation type="submission" date="2021-10" db="EMBL/GenBank/DDBJ databases">
        <title>Melipona bicolor Genome sequencing and assembly.</title>
        <authorList>
            <person name="Araujo N.S."/>
            <person name="Arias M.C."/>
        </authorList>
    </citation>
    <scope>NUCLEOTIDE SEQUENCE</scope>
    <source>
        <strain evidence="2">USP_2M_L1-L4_2017</strain>
        <tissue evidence="2">Whole body</tissue>
    </source>
</reference>
<dbReference type="Proteomes" id="UP001177670">
    <property type="component" value="Unassembled WGS sequence"/>
</dbReference>
<accession>A0AA40GD03</accession>
<evidence type="ECO:0000256" key="1">
    <source>
        <dbReference type="SAM" id="MobiDB-lite"/>
    </source>
</evidence>
<name>A0AA40GD03_9HYME</name>